<feature type="transmembrane region" description="Helical" evidence="9">
    <location>
        <begin position="233"/>
        <end position="254"/>
    </location>
</feature>
<evidence type="ECO:0000259" key="11">
    <source>
        <dbReference type="Pfam" id="PF06808"/>
    </source>
</evidence>
<proteinExistence type="predicted"/>
<dbReference type="InterPro" id="IPR004681">
    <property type="entry name" value="TRAP_DctM"/>
</dbReference>
<keyword evidence="6 9" id="KW-1133">Transmembrane helix</keyword>
<feature type="transmembrane region" description="Helical" evidence="9">
    <location>
        <begin position="183"/>
        <end position="213"/>
    </location>
</feature>
<dbReference type="Pfam" id="PF06808">
    <property type="entry name" value="DctM"/>
    <property type="match status" value="1"/>
</dbReference>
<feature type="transmembrane region" description="Helical" evidence="9">
    <location>
        <begin position="346"/>
        <end position="368"/>
    </location>
</feature>
<protein>
    <submittedName>
        <fullName evidence="12">TRAP transporter large permease subunit</fullName>
    </submittedName>
</protein>
<evidence type="ECO:0000256" key="4">
    <source>
        <dbReference type="ARBA" id="ARBA00022519"/>
    </source>
</evidence>
<dbReference type="InterPro" id="IPR010656">
    <property type="entry name" value="DctM"/>
</dbReference>
<feature type="transmembrane region" description="Helical" evidence="9">
    <location>
        <begin position="491"/>
        <end position="524"/>
    </location>
</feature>
<evidence type="ECO:0000256" key="1">
    <source>
        <dbReference type="ARBA" id="ARBA00004429"/>
    </source>
</evidence>
<dbReference type="PANTHER" id="PTHR33362">
    <property type="entry name" value="SIALIC ACID TRAP TRANSPORTER PERMEASE PROTEIN SIAT-RELATED"/>
    <property type="match status" value="1"/>
</dbReference>
<comment type="function">
    <text evidence="8">Part of the tripartite ATP-independent periplasmic (TRAP) transport system.</text>
</comment>
<dbReference type="Proteomes" id="UP000601789">
    <property type="component" value="Unassembled WGS sequence"/>
</dbReference>
<name>A0ABS0SG25_9HYPH</name>
<feature type="domain" description="Tripartite ATP-independent periplasmic transporters DctQ component" evidence="10">
    <location>
        <begin position="23"/>
        <end position="148"/>
    </location>
</feature>
<feature type="transmembrane region" description="Helical" evidence="9">
    <location>
        <begin position="566"/>
        <end position="591"/>
    </location>
</feature>
<feature type="transmembrane region" description="Helical" evidence="9">
    <location>
        <begin position="452"/>
        <end position="479"/>
    </location>
</feature>
<evidence type="ECO:0000256" key="6">
    <source>
        <dbReference type="ARBA" id="ARBA00022989"/>
    </source>
</evidence>
<gene>
    <name evidence="12" type="ORF">IOD40_13870</name>
</gene>
<keyword evidence="4 8" id="KW-0997">Cell inner membrane</keyword>
<evidence type="ECO:0000256" key="7">
    <source>
        <dbReference type="ARBA" id="ARBA00023136"/>
    </source>
</evidence>
<feature type="transmembrane region" description="Helical" evidence="9">
    <location>
        <begin position="388"/>
        <end position="410"/>
    </location>
</feature>
<evidence type="ECO:0000256" key="9">
    <source>
        <dbReference type="SAM" id="Phobius"/>
    </source>
</evidence>
<sequence>MTSNHTRLQRMLADACGLTLLAMLALSATSIVMRYGFGTGHVGTEESLVWMLVLLTCLGFPLVAGGPLAMRIELFRPREGSTFQLVRDVIAEAIVWAASLTLLLSGVKAAMQVGGTSPLLGIGEWLRPAALAVGGGLALVIRLMTLVSQKVSWRYLAVVFLLASIPALTVAFGKPISTLPPSAAAACLIGVAIIVAAPLPHAFILAGHVALIFGSPLVEPALALSLLGGIGRYLLLAIPFFLLAGGLLIVSGLADDLVRFAASLVGRRKAGLGQTVLLTSVMFSGISGSSIANAAFSAKTFQRPLVANGYLPERAAAIIAATAVLDNIIPPSIAFFILATATNLPVGPLLIGGLVAGLFLAAALAIAIRLASGNVAPPPVDPLPRRTLAFRALPVFGLALLVVLGIRFGIVTPTEAAGMAALYTLGAVLLAQRSLGRALEAFRQSATEAASIVMLIGAASPLAFLIAVDGVAASAAVLARSLGDNPYMVMLAASLLLLVVGLVLDIGAAILLFAPILLPVALAVGIDRVNFGVILVVNLMIGGLTPPVGILVQVVSAATHLPAVRLFYAVLPYLLALLLALLCLSVAAVALPKIF</sequence>
<evidence type="ECO:0000256" key="3">
    <source>
        <dbReference type="ARBA" id="ARBA00022475"/>
    </source>
</evidence>
<feature type="transmembrane region" description="Helical" evidence="9">
    <location>
        <begin position="48"/>
        <end position="69"/>
    </location>
</feature>
<feature type="transmembrane region" description="Helical" evidence="9">
    <location>
        <begin position="155"/>
        <end position="177"/>
    </location>
</feature>
<evidence type="ECO:0000313" key="12">
    <source>
        <dbReference type="EMBL" id="MBI1621744.1"/>
    </source>
</evidence>
<keyword evidence="3" id="KW-1003">Cell membrane</keyword>
<feature type="transmembrane region" description="Helical" evidence="9">
    <location>
        <begin position="125"/>
        <end position="143"/>
    </location>
</feature>
<accession>A0ABS0SG25</accession>
<feature type="transmembrane region" description="Helical" evidence="9">
    <location>
        <begin position="12"/>
        <end position="36"/>
    </location>
</feature>
<keyword evidence="13" id="KW-1185">Reference proteome</keyword>
<organism evidence="12 13">
    <name type="scientific">Aquamicrobium zhengzhouense</name>
    <dbReference type="NCBI Taxonomy" id="2781738"/>
    <lineage>
        <taxon>Bacteria</taxon>
        <taxon>Pseudomonadati</taxon>
        <taxon>Pseudomonadota</taxon>
        <taxon>Alphaproteobacteria</taxon>
        <taxon>Hyphomicrobiales</taxon>
        <taxon>Phyllobacteriaceae</taxon>
        <taxon>Aquamicrobium</taxon>
    </lineage>
</organism>
<evidence type="ECO:0000256" key="2">
    <source>
        <dbReference type="ARBA" id="ARBA00022448"/>
    </source>
</evidence>
<feature type="transmembrane region" description="Helical" evidence="9">
    <location>
        <begin position="317"/>
        <end position="340"/>
    </location>
</feature>
<evidence type="ECO:0000259" key="10">
    <source>
        <dbReference type="Pfam" id="PF04290"/>
    </source>
</evidence>
<keyword evidence="5 9" id="KW-0812">Transmembrane</keyword>
<feature type="transmembrane region" description="Helical" evidence="9">
    <location>
        <begin position="531"/>
        <end position="554"/>
    </location>
</feature>
<feature type="transmembrane region" description="Helical" evidence="9">
    <location>
        <begin position="89"/>
        <end position="113"/>
    </location>
</feature>
<evidence type="ECO:0000256" key="8">
    <source>
        <dbReference type="RuleBase" id="RU369079"/>
    </source>
</evidence>
<comment type="subcellular location">
    <subcellularLocation>
        <location evidence="1 8">Cell inner membrane</location>
        <topology evidence="1 8">Multi-pass membrane protein</topology>
    </subcellularLocation>
</comment>
<dbReference type="Pfam" id="PF04290">
    <property type="entry name" value="DctQ"/>
    <property type="match status" value="1"/>
</dbReference>
<dbReference type="EMBL" id="JADGMQ010000010">
    <property type="protein sequence ID" value="MBI1621744.1"/>
    <property type="molecule type" value="Genomic_DNA"/>
</dbReference>
<reference evidence="12 13" key="1">
    <citation type="submission" date="2020-10" db="EMBL/GenBank/DDBJ databases">
        <title>Aquamicrobium zhengzhouensis sp. nov., a exopolysaccharide producing bacterium isolated from farmland soil.</title>
        <authorList>
            <person name="Wang X."/>
        </authorList>
    </citation>
    <scope>NUCLEOTIDE SEQUENCE [LARGE SCALE GENOMIC DNA]</scope>
    <source>
        <strain evidence="13">cd-1</strain>
    </source>
</reference>
<feature type="transmembrane region" description="Helical" evidence="9">
    <location>
        <begin position="274"/>
        <end position="296"/>
    </location>
</feature>
<keyword evidence="2 8" id="KW-0813">Transport</keyword>
<feature type="domain" description="TRAP C4-dicarboxylate transport system permease DctM subunit" evidence="11">
    <location>
        <begin position="191"/>
        <end position="586"/>
    </location>
</feature>
<evidence type="ECO:0000313" key="13">
    <source>
        <dbReference type="Proteomes" id="UP000601789"/>
    </source>
</evidence>
<comment type="caution">
    <text evidence="12">The sequence shown here is derived from an EMBL/GenBank/DDBJ whole genome shotgun (WGS) entry which is preliminary data.</text>
</comment>
<dbReference type="InterPro" id="IPR055348">
    <property type="entry name" value="DctQ"/>
</dbReference>
<keyword evidence="7 9" id="KW-0472">Membrane</keyword>
<evidence type="ECO:0000256" key="5">
    <source>
        <dbReference type="ARBA" id="ARBA00022692"/>
    </source>
</evidence>